<protein>
    <submittedName>
        <fullName evidence="1">Uncharacterized protein</fullName>
    </submittedName>
</protein>
<dbReference type="EMBL" id="JBGNUJ010000013">
    <property type="protein sequence ID" value="KAL3952190.1"/>
    <property type="molecule type" value="Genomic_DNA"/>
</dbReference>
<dbReference type="Proteomes" id="UP001638806">
    <property type="component" value="Unassembled WGS sequence"/>
</dbReference>
<accession>A0ACC4DA64</accession>
<sequence length="976" mass="109216">MSLEIKYPDHIRVHERCGICCAWFQVGEAITALGGDQKSRSLWVCDVDTFPKDIYTYDFCLNQYCRWCEESRESVTVHNDCLQILLHGATHVGTPLYSCWETAVHRSLWRGHDPLDLEVPVNLVNAIGLATTALLKAHRTFPLPPEIAGIIWKYCKTSLFARYYNALEFCTSLKDGNVHHGSTSRPPSSSCALRDVLSWKRGGPVKLGKPATSCPFIQLTIDALGCREIKGLESWPDEQARHEPGNSLAYVVEDAASLSVVMVKFQSNSARLEFPQEKEHQRIKIWNTRCPPDPRQIGIFPDRQGWPKELAALKVARVGSFNGITFFMSGYSLDAIHLHTASGPCAQDTVDRLASRHYARKSAWAYIPLPATDHIAEFGLRVLRKGGDNSHNDKHLDISCLCLLFRMSKAGDIIVGPFDRPGSQRDIWLSKDPHGLIFGFNRVSMQSLGLAGAYPRQIQTEFPSPSAPQPLSTPPFAKALFSSGSLDGVAKATTFYEEDSEFVRGVLLQYKDGSYRALGQCRLGVDQVLTKECPSGFCLSGIRQERKVKVRFSDTTGHMCPVHQLPTEPPGAVVNPGSSEMPALKNTVHGSSTPLQLGPERPAIVTAMSRTRRPAEPPILDFQSPSSAIIIQPHLTHATSAPSTPVRLQRIQKHVTALSTPGIIRRQSRRASPHHVEILRRRAVHHVRGPSLAATASSSISTSTPTWTAAPVLTQRRRATLQPPKTGTRCLRRYATQNGADHQIPAWPRSPNPTPYEIFDIHRSSPYTKRRFYQLVKLYHPDTHDHYHRSESTRAGSSSLSNATRLERYRLVVAANNLLSDPDKRRLYDSHGIGWTDGHRAPTLREADRAWRHQPGNAANNATWEDWERWHEARQGHRREPMYMSNGLFATLVVMMCMVGAMAQANRAETSGTQFVEFTQERNAAIGRQMMKESMAAAGRSKDERVDSFLRERENVSYDYVPSRHDSDEHSGEVPR</sequence>
<name>A0ACC4DA64_PURLI</name>
<gene>
    <name evidence="1" type="ORF">ACCO45_013907</name>
</gene>
<proteinExistence type="predicted"/>
<evidence type="ECO:0000313" key="2">
    <source>
        <dbReference type="Proteomes" id="UP001638806"/>
    </source>
</evidence>
<evidence type="ECO:0000313" key="1">
    <source>
        <dbReference type="EMBL" id="KAL3952190.1"/>
    </source>
</evidence>
<keyword evidence="2" id="KW-1185">Reference proteome</keyword>
<organism evidence="1 2">
    <name type="scientific">Purpureocillium lilacinum</name>
    <name type="common">Paecilomyces lilacinus</name>
    <dbReference type="NCBI Taxonomy" id="33203"/>
    <lineage>
        <taxon>Eukaryota</taxon>
        <taxon>Fungi</taxon>
        <taxon>Dikarya</taxon>
        <taxon>Ascomycota</taxon>
        <taxon>Pezizomycotina</taxon>
        <taxon>Sordariomycetes</taxon>
        <taxon>Hypocreomycetidae</taxon>
        <taxon>Hypocreales</taxon>
        <taxon>Ophiocordycipitaceae</taxon>
        <taxon>Purpureocillium</taxon>
    </lineage>
</organism>
<comment type="caution">
    <text evidence="1">The sequence shown here is derived from an EMBL/GenBank/DDBJ whole genome shotgun (WGS) entry which is preliminary data.</text>
</comment>
<reference evidence="1" key="1">
    <citation type="submission" date="2024-12" db="EMBL/GenBank/DDBJ databases">
        <title>Comparative genomics and development of molecular markers within Purpureocillium lilacinum and among Purpureocillium species.</title>
        <authorList>
            <person name="Yeh Z.-Y."/>
            <person name="Ni N.-T."/>
            <person name="Lo P.-H."/>
            <person name="Mushyakhwo K."/>
            <person name="Lin C.-F."/>
            <person name="Nai Y.-S."/>
        </authorList>
    </citation>
    <scope>NUCLEOTIDE SEQUENCE</scope>
    <source>
        <strain evidence="1">NCHU-NPUST-175</strain>
    </source>
</reference>